<feature type="modified residue" description="4-aspartylphosphate" evidence="2">
    <location>
        <position position="207"/>
    </location>
</feature>
<dbReference type="InterPro" id="IPR001789">
    <property type="entry name" value="Sig_transdc_resp-reg_receiver"/>
</dbReference>
<evidence type="ECO:0000313" key="5">
    <source>
        <dbReference type="Proteomes" id="UP001296776"/>
    </source>
</evidence>
<comment type="caution">
    <text evidence="4">The sequence shown here is derived from an EMBL/GenBank/DDBJ whole genome shotgun (WGS) entry which is preliminary data.</text>
</comment>
<dbReference type="PROSITE" id="PS50110">
    <property type="entry name" value="RESPONSE_REGULATORY"/>
    <property type="match status" value="2"/>
</dbReference>
<keyword evidence="1 2" id="KW-0597">Phosphoprotein</keyword>
<dbReference type="InterPro" id="IPR050595">
    <property type="entry name" value="Bact_response_regulator"/>
</dbReference>
<dbReference type="SUPFAM" id="SSF52172">
    <property type="entry name" value="CheY-like"/>
    <property type="match status" value="2"/>
</dbReference>
<organism evidence="4 5">
    <name type="scientific">Halochromatium glycolicum</name>
    <dbReference type="NCBI Taxonomy" id="85075"/>
    <lineage>
        <taxon>Bacteria</taxon>
        <taxon>Pseudomonadati</taxon>
        <taxon>Pseudomonadota</taxon>
        <taxon>Gammaproteobacteria</taxon>
        <taxon>Chromatiales</taxon>
        <taxon>Chromatiaceae</taxon>
        <taxon>Halochromatium</taxon>
    </lineage>
</organism>
<reference evidence="4" key="1">
    <citation type="submission" date="2017-08" db="EMBL/GenBank/DDBJ databases">
        <authorList>
            <person name="Imhoff J.F."/>
            <person name="Rahn T."/>
            <person name="Kuenzel S."/>
            <person name="Neulinger S.C."/>
        </authorList>
    </citation>
    <scope>NUCLEOTIDE SEQUENCE</scope>
    <source>
        <strain evidence="4">DSM 11080</strain>
    </source>
</reference>
<evidence type="ECO:0000256" key="2">
    <source>
        <dbReference type="PROSITE-ProRule" id="PRU00169"/>
    </source>
</evidence>
<dbReference type="EMBL" id="NRSJ01000031">
    <property type="protein sequence ID" value="MBK1705998.1"/>
    <property type="molecule type" value="Genomic_DNA"/>
</dbReference>
<evidence type="ECO:0000313" key="4">
    <source>
        <dbReference type="EMBL" id="MBK1705998.1"/>
    </source>
</evidence>
<dbReference type="Pfam" id="PF00072">
    <property type="entry name" value="Response_reg"/>
    <property type="match status" value="2"/>
</dbReference>
<feature type="domain" description="Response regulatory" evidence="3">
    <location>
        <begin position="8"/>
        <end position="125"/>
    </location>
</feature>
<dbReference type="AlphaFoldDB" id="A0AAJ0U646"/>
<protein>
    <recommendedName>
        <fullName evidence="3">Response regulatory domain-containing protein</fullName>
    </recommendedName>
</protein>
<evidence type="ECO:0000256" key="1">
    <source>
        <dbReference type="ARBA" id="ARBA00022553"/>
    </source>
</evidence>
<feature type="domain" description="Response regulatory" evidence="3">
    <location>
        <begin position="158"/>
        <end position="274"/>
    </location>
</feature>
<dbReference type="PANTHER" id="PTHR44591:SF3">
    <property type="entry name" value="RESPONSE REGULATORY DOMAIN-CONTAINING PROTEIN"/>
    <property type="match status" value="1"/>
</dbReference>
<name>A0AAJ0U646_9GAMM</name>
<feature type="modified residue" description="4-aspartylphosphate" evidence="2">
    <location>
        <position position="58"/>
    </location>
</feature>
<proteinExistence type="predicted"/>
<dbReference type="InterPro" id="IPR011006">
    <property type="entry name" value="CheY-like_superfamily"/>
</dbReference>
<keyword evidence="5" id="KW-1185">Reference proteome</keyword>
<dbReference type="SMART" id="SM00448">
    <property type="entry name" value="REC"/>
    <property type="match status" value="2"/>
</dbReference>
<evidence type="ECO:0000259" key="3">
    <source>
        <dbReference type="PROSITE" id="PS50110"/>
    </source>
</evidence>
<dbReference type="Gene3D" id="3.40.50.2300">
    <property type="match status" value="2"/>
</dbReference>
<reference evidence="4" key="2">
    <citation type="journal article" date="2020" name="Microorganisms">
        <title>Osmotic Adaptation and Compatible Solute Biosynthesis of Phototrophic Bacteria as Revealed from Genome Analyses.</title>
        <authorList>
            <person name="Imhoff J.F."/>
            <person name="Rahn T."/>
            <person name="Kunzel S."/>
            <person name="Keller A."/>
            <person name="Neulinger S.C."/>
        </authorList>
    </citation>
    <scope>NUCLEOTIDE SEQUENCE</scope>
    <source>
        <strain evidence="4">DSM 11080</strain>
    </source>
</reference>
<dbReference type="RefSeq" id="WP_242477097.1">
    <property type="nucleotide sequence ID" value="NZ_NRSJ01000031.1"/>
</dbReference>
<sequence length="279" mass="30247">MSADKPTRLLIVDDIPTMLKNLRYALEDQGYQVVAEAGNGKEALRLLNREAVDLILADWHMPNMDGLELLRHIRAHPRTAKTPFLMVTGEIERGRVAEAIKAGVTDFIAKPFISKALAERVENALKCGAGATYLPPGREPIRPLSRPAAERSSRRQRIILTVDDERDNIEIVAEALKPEYSVKAAINGRVALKAAAADPPPDLILLDAMMPELDGFGVCEQLGQDPATAQIPVIFISGSADPGMRARALSLGAQAFLVKPVQQERLLATLRAALGSPAQ</sequence>
<dbReference type="PANTHER" id="PTHR44591">
    <property type="entry name" value="STRESS RESPONSE REGULATOR PROTEIN 1"/>
    <property type="match status" value="1"/>
</dbReference>
<dbReference type="Proteomes" id="UP001296776">
    <property type="component" value="Unassembled WGS sequence"/>
</dbReference>
<accession>A0AAJ0U646</accession>
<gene>
    <name evidence="4" type="ORF">CKO40_15890</name>
</gene>
<dbReference type="GO" id="GO:0000160">
    <property type="term" value="P:phosphorelay signal transduction system"/>
    <property type="evidence" value="ECO:0007669"/>
    <property type="project" value="InterPro"/>
</dbReference>